<organism evidence="3 4">
    <name type="scientific">Phoenix dactylifera</name>
    <name type="common">Date palm</name>
    <dbReference type="NCBI Taxonomy" id="42345"/>
    <lineage>
        <taxon>Eukaryota</taxon>
        <taxon>Viridiplantae</taxon>
        <taxon>Streptophyta</taxon>
        <taxon>Embryophyta</taxon>
        <taxon>Tracheophyta</taxon>
        <taxon>Spermatophyta</taxon>
        <taxon>Magnoliopsida</taxon>
        <taxon>Liliopsida</taxon>
        <taxon>Arecaceae</taxon>
        <taxon>Coryphoideae</taxon>
        <taxon>Phoeniceae</taxon>
        <taxon>Phoenix</taxon>
    </lineage>
</organism>
<dbReference type="Pfam" id="PF03004">
    <property type="entry name" value="Transposase_24"/>
    <property type="match status" value="1"/>
</dbReference>
<dbReference type="Proteomes" id="UP000228380">
    <property type="component" value="Unplaced"/>
</dbReference>
<sequence length="179" mass="19824">MKNGSISKHCGGSIAFVNHDERLKLKLGREPTIVESFNRTHKTKQGMGGYVDKRSEAVMAKYSAEYSKKYGDASTSDAPPRDYDLWFEATGVPTHGHVYGFSPLEDLTGIIGQSSSSSTSTSQAPELYTHEDLLRILEQEKKKWQEEVLQKMREEIGFGPRHADRGSNGDSGSTDHASL</sequence>
<dbReference type="AlphaFoldDB" id="A0A8B8ZM72"/>
<proteinExistence type="predicted"/>
<dbReference type="KEGG" id="pda:120105766"/>
<evidence type="ECO:0000313" key="4">
    <source>
        <dbReference type="RefSeq" id="XP_038974427.1"/>
    </source>
</evidence>
<reference evidence="4" key="1">
    <citation type="submission" date="2025-08" db="UniProtKB">
        <authorList>
            <consortium name="RefSeq"/>
        </authorList>
    </citation>
    <scope>IDENTIFICATION</scope>
    <source>
        <tissue evidence="4">Young leaves</tissue>
    </source>
</reference>
<dbReference type="RefSeq" id="XP_038974427.1">
    <property type="nucleotide sequence ID" value="XM_039118499.1"/>
</dbReference>
<dbReference type="GeneID" id="120105766"/>
<keyword evidence="3" id="KW-1185">Reference proteome</keyword>
<feature type="compositionally biased region" description="Basic and acidic residues" evidence="2">
    <location>
        <begin position="155"/>
        <end position="167"/>
    </location>
</feature>
<gene>
    <name evidence="4" type="primary">LOC120105766</name>
</gene>
<feature type="compositionally biased region" description="Polar residues" evidence="2">
    <location>
        <begin position="168"/>
        <end position="179"/>
    </location>
</feature>
<evidence type="ECO:0000313" key="3">
    <source>
        <dbReference type="Proteomes" id="UP000228380"/>
    </source>
</evidence>
<feature type="region of interest" description="Disordered" evidence="2">
    <location>
        <begin position="155"/>
        <end position="179"/>
    </location>
</feature>
<evidence type="ECO:0000256" key="2">
    <source>
        <dbReference type="SAM" id="MobiDB-lite"/>
    </source>
</evidence>
<dbReference type="InterPro" id="IPR004252">
    <property type="entry name" value="Probable_transposase_24"/>
</dbReference>
<dbReference type="OrthoDB" id="629495at2759"/>
<evidence type="ECO:0000256" key="1">
    <source>
        <dbReference type="SAM" id="Coils"/>
    </source>
</evidence>
<protein>
    <submittedName>
        <fullName evidence="4">Uncharacterized protein LOC120105766</fullName>
    </submittedName>
</protein>
<feature type="coiled-coil region" evidence="1">
    <location>
        <begin position="127"/>
        <end position="154"/>
    </location>
</feature>
<name>A0A8B8ZM72_PHODC</name>
<accession>A0A8B8ZM72</accession>
<keyword evidence="1" id="KW-0175">Coiled coil</keyword>